<gene>
    <name evidence="1" type="ORF">g.30193</name>
</gene>
<dbReference type="InterPro" id="IPR014848">
    <property type="entry name" value="Rgp1"/>
</dbReference>
<protein>
    <recommendedName>
        <fullName evidence="2">RAB6A-GEF complex partner protein 2</fullName>
    </recommendedName>
</protein>
<evidence type="ECO:0008006" key="2">
    <source>
        <dbReference type="Google" id="ProtNLM"/>
    </source>
</evidence>
<name>A0A1B6CB05_9HEMI</name>
<dbReference type="AlphaFoldDB" id="A0A1B6CB05"/>
<reference evidence="1" key="1">
    <citation type="submission" date="2015-12" db="EMBL/GenBank/DDBJ databases">
        <title>De novo transcriptome assembly of four potential Pierce s Disease insect vectors from Arizona vineyards.</title>
        <authorList>
            <person name="Tassone E.E."/>
        </authorList>
    </citation>
    <scope>NUCLEOTIDE SEQUENCE</scope>
</reference>
<dbReference type="EMBL" id="GEDC01026655">
    <property type="protein sequence ID" value="JAS10643.1"/>
    <property type="molecule type" value="Transcribed_RNA"/>
</dbReference>
<evidence type="ECO:0000313" key="1">
    <source>
        <dbReference type="EMBL" id="JAS10643.1"/>
    </source>
</evidence>
<organism evidence="1">
    <name type="scientific">Clastoptera arizonana</name>
    <name type="common">Arizona spittle bug</name>
    <dbReference type="NCBI Taxonomy" id="38151"/>
    <lineage>
        <taxon>Eukaryota</taxon>
        <taxon>Metazoa</taxon>
        <taxon>Ecdysozoa</taxon>
        <taxon>Arthropoda</taxon>
        <taxon>Hexapoda</taxon>
        <taxon>Insecta</taxon>
        <taxon>Pterygota</taxon>
        <taxon>Neoptera</taxon>
        <taxon>Paraneoptera</taxon>
        <taxon>Hemiptera</taxon>
        <taxon>Auchenorrhyncha</taxon>
        <taxon>Cercopoidea</taxon>
        <taxon>Clastopteridae</taxon>
        <taxon>Clastoptera</taxon>
    </lineage>
</organism>
<proteinExistence type="predicted"/>
<accession>A0A1B6CB05</accession>
<sequence length="383" mass="42761">MIEVSAKLVGGPVYVPGESIGCCISFNHPPVPPDTRFRSNRDALETLAWASAQIHCLCSTNGKLLMPSKESVTPEEVSMSSTDTSFAPCRGDKGRIVLSTKPKILFCDLRLSPGESKSYFYSETLPNESPPSFRGQLVKYSYKITIGTQRVGCPIKLLRVPIRVLVICGFPEIFNPCEDTEDLTPSNPFLEKSAKESDQDILVQFMQNITARRSPYFYNVTNAKGRVARFCLFKQAYKLGEDIVGTFDFSTATVPCVQFTVTLQCEEVISEDFRAESKQDKAISSFSNCHEVCLSLKQCLLNLPIPLHVTPAFSTELVSLQWRLHFEFVTTEPNILSSPDNVQTWQGPSALSVETMIWDLPIQIYPSLPSPEPQTQIKHMLVL</sequence>
<dbReference type="Pfam" id="PF08737">
    <property type="entry name" value="Rgp1"/>
    <property type="match status" value="2"/>
</dbReference>
<dbReference type="PANTHER" id="PTHR12507">
    <property type="entry name" value="REDUCED GROWTH PHENOTYPE 1 RGP1, YEAST -RELATED"/>
    <property type="match status" value="1"/>
</dbReference>